<organism evidence="1 2">
    <name type="scientific">Phytohabitans rumicis</name>
    <dbReference type="NCBI Taxonomy" id="1076125"/>
    <lineage>
        <taxon>Bacteria</taxon>
        <taxon>Bacillati</taxon>
        <taxon>Actinomycetota</taxon>
        <taxon>Actinomycetes</taxon>
        <taxon>Micromonosporales</taxon>
        <taxon>Micromonosporaceae</taxon>
    </lineage>
</organism>
<evidence type="ECO:0000313" key="1">
    <source>
        <dbReference type="EMBL" id="GFJ95467.1"/>
    </source>
</evidence>
<dbReference type="AlphaFoldDB" id="A0A6V8LMZ8"/>
<evidence type="ECO:0000313" key="2">
    <source>
        <dbReference type="Proteomes" id="UP000482960"/>
    </source>
</evidence>
<comment type="caution">
    <text evidence="1">The sequence shown here is derived from an EMBL/GenBank/DDBJ whole genome shotgun (WGS) entry which is preliminary data.</text>
</comment>
<proteinExistence type="predicted"/>
<gene>
    <name evidence="1" type="ORF">Prum_091090</name>
</gene>
<reference evidence="1 2" key="2">
    <citation type="submission" date="2020-03" db="EMBL/GenBank/DDBJ databases">
        <authorList>
            <person name="Ichikawa N."/>
            <person name="Kimura A."/>
            <person name="Kitahashi Y."/>
            <person name="Uohara A."/>
        </authorList>
    </citation>
    <scope>NUCLEOTIDE SEQUENCE [LARGE SCALE GENOMIC DNA]</scope>
    <source>
        <strain evidence="1 2">NBRC 108638</strain>
    </source>
</reference>
<protein>
    <submittedName>
        <fullName evidence="1">Uncharacterized protein</fullName>
    </submittedName>
</protein>
<sequence length="121" mass="12817">MLSCQQVGPYQLASRRLAALKSGGKAAVNIRFLGNNDIPGWRSAVDRLAADPAYDIILAGHGAPADRGVFTEMAGYLAVAAELLGDDGEAYKRAILARFPAYDGPFLIDIGNQYLFGTGQA</sequence>
<name>A0A6V8LMZ8_9ACTN</name>
<dbReference type="Proteomes" id="UP000482960">
    <property type="component" value="Unassembled WGS sequence"/>
</dbReference>
<reference evidence="1 2" key="1">
    <citation type="submission" date="2020-03" db="EMBL/GenBank/DDBJ databases">
        <title>Whole genome shotgun sequence of Phytohabitans rumicis NBRC 108638.</title>
        <authorList>
            <person name="Komaki H."/>
            <person name="Tamura T."/>
        </authorList>
    </citation>
    <scope>NUCLEOTIDE SEQUENCE [LARGE SCALE GENOMIC DNA]</scope>
    <source>
        <strain evidence="1 2">NBRC 108638</strain>
    </source>
</reference>
<keyword evidence="2" id="KW-1185">Reference proteome</keyword>
<accession>A0A6V8LMZ8</accession>
<dbReference type="EMBL" id="BLPG01000001">
    <property type="protein sequence ID" value="GFJ95467.1"/>
    <property type="molecule type" value="Genomic_DNA"/>
</dbReference>